<dbReference type="InterPro" id="IPR027417">
    <property type="entry name" value="P-loop_NTPase"/>
</dbReference>
<dbReference type="Gene3D" id="3.40.50.300">
    <property type="entry name" value="P-loop containing nucleotide triphosphate hydrolases"/>
    <property type="match status" value="2"/>
</dbReference>
<organism evidence="4 5">
    <name type="scientific">Pseudomonas putida</name>
    <name type="common">Arthrobacter siderocapsulatus</name>
    <dbReference type="NCBI Taxonomy" id="303"/>
    <lineage>
        <taxon>Bacteria</taxon>
        <taxon>Pseudomonadati</taxon>
        <taxon>Pseudomonadota</taxon>
        <taxon>Gammaproteobacteria</taxon>
        <taxon>Pseudomonadales</taxon>
        <taxon>Pseudomonadaceae</taxon>
        <taxon>Pseudomonas</taxon>
    </lineage>
</organism>
<dbReference type="Pfam" id="PF13538">
    <property type="entry name" value="UvrD_C_2"/>
    <property type="match status" value="1"/>
</dbReference>
<gene>
    <name evidence="4" type="ORF">BL240_10520</name>
</gene>
<sequence length="571" mass="64000">MIPGFIDETAPPGEIALYRKLESAQRNWTVIHSLDLAPSNHNRRTELDFVILIPDVGILCVEVKSHREIGFDGNRWYPEGITKSPFRQVQDARFSLRRRLVERLAIFSHVPVIHCCVFPRADFTVPPNLSVNPCEVMDRCRFEACTTGDALCEALKTMALRIIDADPTITLLKAPLSGQQVEDFVSFCFPIRARRPEKIAEIRYREEELQKLLRDQQYPVLRLTNYNQRVLVEGGAGTGKSLIGIEVARLKAAQGLRVGYLCFNRLIGQWAASQLEDDRNPLLVGGSALSVLMSLTGINVPENPNDDFWSGVVLEIQDRLTDPSCAHDARFDYLVIDEAQDLLGRPNLLDCLRLLMDGGLDGGRFLMLGDFRNQVLTGATALEAPLAAVRKYSARWVLTENCRNYKAIGQFAMMLSKADRCTYSGYLRQGGGLHAWNWDQYQDATEQVRKIITCIDATLASGFREEDITVLSFRAEQHSVLPLLRETCSRSFANAGSAGVKGIRWSTVAAYKGLENKVIIITDVTPSDSGFDRSRFYTGITRAQERLHLFYHASGASQLAEWVTSAGKEYE</sequence>
<dbReference type="GO" id="GO:0003677">
    <property type="term" value="F:DNA binding"/>
    <property type="evidence" value="ECO:0007669"/>
    <property type="project" value="InterPro"/>
</dbReference>
<dbReference type="EMBL" id="CP018743">
    <property type="protein sequence ID" value="APO81849.1"/>
    <property type="molecule type" value="Genomic_DNA"/>
</dbReference>
<evidence type="ECO:0000256" key="1">
    <source>
        <dbReference type="ARBA" id="ARBA00034923"/>
    </source>
</evidence>
<dbReference type="InterPro" id="IPR027785">
    <property type="entry name" value="UvrD-like_helicase_C"/>
</dbReference>
<dbReference type="SUPFAM" id="SSF52540">
    <property type="entry name" value="P-loop containing nucleoside triphosphate hydrolases"/>
    <property type="match status" value="1"/>
</dbReference>
<evidence type="ECO:0000313" key="4">
    <source>
        <dbReference type="EMBL" id="APO81849.1"/>
    </source>
</evidence>
<dbReference type="InterPro" id="IPR011528">
    <property type="entry name" value="NERD"/>
</dbReference>
<feature type="domain" description="UvrD-like helicase C-terminal" evidence="3">
    <location>
        <begin position="505"/>
        <end position="549"/>
    </location>
</feature>
<evidence type="ECO:0000313" key="5">
    <source>
        <dbReference type="Proteomes" id="UP000185146"/>
    </source>
</evidence>
<name>A0A1L5PNX9_PSEPU</name>
<dbReference type="PANTHER" id="PTHR11070:SF2">
    <property type="entry name" value="ATP-DEPENDENT DNA HELICASE SRS2"/>
    <property type="match status" value="1"/>
</dbReference>
<dbReference type="GO" id="GO:0000725">
    <property type="term" value="P:recombinational repair"/>
    <property type="evidence" value="ECO:0007669"/>
    <property type="project" value="TreeGrafter"/>
</dbReference>
<evidence type="ECO:0000259" key="3">
    <source>
        <dbReference type="Pfam" id="PF13538"/>
    </source>
</evidence>
<reference evidence="4 5" key="1">
    <citation type="submission" date="2016-12" db="EMBL/GenBank/DDBJ databases">
        <title>Draft Genome Sequence of Mercury Resistant Pseudomonas DRA525.</title>
        <authorList>
            <person name="Drace K.M."/>
        </authorList>
    </citation>
    <scope>NUCLEOTIDE SEQUENCE [LARGE SCALE GENOMIC DNA]</scope>
    <source>
        <strain evidence="4 5">DRA525</strain>
    </source>
</reference>
<dbReference type="Proteomes" id="UP000185146">
    <property type="component" value="Chromosome"/>
</dbReference>
<feature type="domain" description="NERD" evidence="2">
    <location>
        <begin position="13"/>
        <end position="119"/>
    </location>
</feature>
<dbReference type="RefSeq" id="WP_075044745.1">
    <property type="nucleotide sequence ID" value="NZ_CP018743.1"/>
</dbReference>
<accession>A0A1L5PNX9</accession>
<dbReference type="InterPro" id="IPR000212">
    <property type="entry name" value="DNA_helicase_UvrD/REP"/>
</dbReference>
<dbReference type="AlphaFoldDB" id="A0A1L5PNX9"/>
<protein>
    <recommendedName>
        <fullName evidence="1">DNA 3'-5' helicase II</fullName>
    </recommendedName>
</protein>
<proteinExistence type="predicted"/>
<evidence type="ECO:0000259" key="2">
    <source>
        <dbReference type="Pfam" id="PF08378"/>
    </source>
</evidence>
<dbReference type="PANTHER" id="PTHR11070">
    <property type="entry name" value="UVRD / RECB / PCRA DNA HELICASE FAMILY MEMBER"/>
    <property type="match status" value="1"/>
</dbReference>
<dbReference type="GO" id="GO:0005524">
    <property type="term" value="F:ATP binding"/>
    <property type="evidence" value="ECO:0007669"/>
    <property type="project" value="InterPro"/>
</dbReference>
<dbReference type="Pfam" id="PF08378">
    <property type="entry name" value="NERD"/>
    <property type="match status" value="1"/>
</dbReference>
<dbReference type="GO" id="GO:0043138">
    <property type="term" value="F:3'-5' DNA helicase activity"/>
    <property type="evidence" value="ECO:0007669"/>
    <property type="project" value="TreeGrafter"/>
</dbReference>